<sequence>MNRAIKLPSHLPQTNQSGEIIAALISARDTAPGTHLIQETDAKTVLEALTKYRTKNEDAGYIGVRNGAILKATVAALRSRKTFVALKWVKGHSGHERNEGADRMAAEAVSKRTEDEVDLTPLTGYSMSGAKLASISQRTAYRAIRMTKEESAETRPATRKMIEMAIRDLEIHGGCKPTDKNVWKALRKQHVTREQRQYLWKALHDAFMIGRHWDRPAMKPELRARGVCAHCNVTESMNHILFECQSEGQERIWDLTQSIWRSATDKTIQPCWGTVILAPCVRIYSDGTKRLRTLESRWTILALEAAHLIWRLRCERVIQNANKGFTAPEVEARWRAAINGRISMDRWMTSASLGKRALNVAEVEEIWQPLLGNNKNLPAEWVRTSGVLVGIRVLT</sequence>
<dbReference type="EMBL" id="KZ084109">
    <property type="protein sequence ID" value="OSD01785.1"/>
    <property type="molecule type" value="Genomic_DNA"/>
</dbReference>
<feature type="domain" description="RNase H type-1" evidence="1">
    <location>
        <begin position="1"/>
        <end position="110"/>
    </location>
</feature>
<accession>A0A1Y2IKY4</accession>
<evidence type="ECO:0000259" key="1">
    <source>
        <dbReference type="PROSITE" id="PS50879"/>
    </source>
</evidence>
<proteinExistence type="predicted"/>
<dbReference type="AlphaFoldDB" id="A0A1Y2IKY4"/>
<evidence type="ECO:0000313" key="3">
    <source>
        <dbReference type="Proteomes" id="UP000193067"/>
    </source>
</evidence>
<dbReference type="Pfam" id="PF00075">
    <property type="entry name" value="RNase_H"/>
    <property type="match status" value="1"/>
</dbReference>
<evidence type="ECO:0000313" key="2">
    <source>
        <dbReference type="EMBL" id="OSD01785.1"/>
    </source>
</evidence>
<reference evidence="2 3" key="1">
    <citation type="journal article" date="2015" name="Biotechnol. Biofuels">
        <title>Enhanced degradation of softwood versus hardwood by the white-rot fungus Pycnoporus coccineus.</title>
        <authorList>
            <person name="Couturier M."/>
            <person name="Navarro D."/>
            <person name="Chevret D."/>
            <person name="Henrissat B."/>
            <person name="Piumi F."/>
            <person name="Ruiz-Duenas F.J."/>
            <person name="Martinez A.T."/>
            <person name="Grigoriev I.V."/>
            <person name="Riley R."/>
            <person name="Lipzen A."/>
            <person name="Berrin J.G."/>
            <person name="Master E.R."/>
            <person name="Rosso M.N."/>
        </authorList>
    </citation>
    <scope>NUCLEOTIDE SEQUENCE [LARGE SCALE GENOMIC DNA]</scope>
    <source>
        <strain evidence="2 3">BRFM310</strain>
    </source>
</reference>
<dbReference type="SUPFAM" id="SSF53098">
    <property type="entry name" value="Ribonuclease H-like"/>
    <property type="match status" value="1"/>
</dbReference>
<dbReference type="GO" id="GO:0003676">
    <property type="term" value="F:nucleic acid binding"/>
    <property type="evidence" value="ECO:0007669"/>
    <property type="project" value="InterPro"/>
</dbReference>
<keyword evidence="3" id="KW-1185">Reference proteome</keyword>
<name>A0A1Y2IKY4_TRAC3</name>
<dbReference type="Gene3D" id="3.30.420.10">
    <property type="entry name" value="Ribonuclease H-like superfamily/Ribonuclease H"/>
    <property type="match status" value="1"/>
</dbReference>
<protein>
    <recommendedName>
        <fullName evidence="1">RNase H type-1 domain-containing protein</fullName>
    </recommendedName>
</protein>
<dbReference type="GO" id="GO:0004523">
    <property type="term" value="F:RNA-DNA hybrid ribonuclease activity"/>
    <property type="evidence" value="ECO:0007669"/>
    <property type="project" value="InterPro"/>
</dbReference>
<dbReference type="InterPro" id="IPR036397">
    <property type="entry name" value="RNaseH_sf"/>
</dbReference>
<dbReference type="InterPro" id="IPR012337">
    <property type="entry name" value="RNaseH-like_sf"/>
</dbReference>
<organism evidence="2 3">
    <name type="scientific">Trametes coccinea (strain BRFM310)</name>
    <name type="common">Pycnoporus coccineus</name>
    <dbReference type="NCBI Taxonomy" id="1353009"/>
    <lineage>
        <taxon>Eukaryota</taxon>
        <taxon>Fungi</taxon>
        <taxon>Dikarya</taxon>
        <taxon>Basidiomycota</taxon>
        <taxon>Agaricomycotina</taxon>
        <taxon>Agaricomycetes</taxon>
        <taxon>Polyporales</taxon>
        <taxon>Polyporaceae</taxon>
        <taxon>Trametes</taxon>
    </lineage>
</organism>
<dbReference type="InterPro" id="IPR002156">
    <property type="entry name" value="RNaseH_domain"/>
</dbReference>
<dbReference type="Proteomes" id="UP000193067">
    <property type="component" value="Unassembled WGS sequence"/>
</dbReference>
<dbReference type="OrthoDB" id="2752996at2759"/>
<gene>
    <name evidence="2" type="ORF">PYCCODRAFT_1502041</name>
</gene>
<dbReference type="PROSITE" id="PS50879">
    <property type="entry name" value="RNASE_H_1"/>
    <property type="match status" value="1"/>
</dbReference>
<dbReference type="STRING" id="1353009.A0A1Y2IKY4"/>